<proteinExistence type="predicted"/>
<protein>
    <submittedName>
        <fullName evidence="1">Uncharacterized protein</fullName>
    </submittedName>
</protein>
<reference evidence="1" key="1">
    <citation type="submission" date="2023-05" db="EMBL/GenBank/DDBJ databases">
        <authorList>
            <consortium name="ELIXIR-Norway"/>
        </authorList>
    </citation>
    <scope>NUCLEOTIDE SEQUENCE</scope>
</reference>
<sequence length="100" mass="10731">MGEGCGARCASSHERKGAPWAHSEPGRRNPPREIAFRALARSNQAPQSAGRSPRSKGYQSLGQQLASLSTGGRARTQSSGRSFQAAQQARRAAAQDWVRL</sequence>
<gene>
    <name evidence="1" type="ORF">MRATA1EN3_LOCUS1816</name>
</gene>
<evidence type="ECO:0000313" key="1">
    <source>
        <dbReference type="EMBL" id="CAI9690603.1"/>
    </source>
</evidence>
<evidence type="ECO:0000313" key="2">
    <source>
        <dbReference type="Proteomes" id="UP001162501"/>
    </source>
</evidence>
<name>A0ACB0DQT8_RANTA</name>
<dbReference type="Proteomes" id="UP001162501">
    <property type="component" value="Chromosome 1"/>
</dbReference>
<organism evidence="1 2">
    <name type="scientific">Rangifer tarandus platyrhynchus</name>
    <name type="common">Svalbard reindeer</name>
    <dbReference type="NCBI Taxonomy" id="3082113"/>
    <lineage>
        <taxon>Eukaryota</taxon>
        <taxon>Metazoa</taxon>
        <taxon>Chordata</taxon>
        <taxon>Craniata</taxon>
        <taxon>Vertebrata</taxon>
        <taxon>Euteleostomi</taxon>
        <taxon>Mammalia</taxon>
        <taxon>Eutheria</taxon>
        <taxon>Laurasiatheria</taxon>
        <taxon>Artiodactyla</taxon>
        <taxon>Ruminantia</taxon>
        <taxon>Pecora</taxon>
        <taxon>Cervidae</taxon>
        <taxon>Odocoileinae</taxon>
        <taxon>Rangifer</taxon>
    </lineage>
</organism>
<accession>A0ACB0DQT8</accession>
<dbReference type="EMBL" id="OX596085">
    <property type="protein sequence ID" value="CAI9690603.1"/>
    <property type="molecule type" value="Genomic_DNA"/>
</dbReference>